<dbReference type="PANTHER" id="PTHR48048">
    <property type="entry name" value="GLYCOSYLTRANSFERASE"/>
    <property type="match status" value="1"/>
</dbReference>
<dbReference type="Gene3D" id="3.40.50.2000">
    <property type="entry name" value="Glycogen Phosphorylase B"/>
    <property type="match status" value="2"/>
</dbReference>
<evidence type="ECO:0000256" key="4">
    <source>
        <dbReference type="RuleBase" id="RU362057"/>
    </source>
</evidence>
<dbReference type="FunFam" id="3.40.50.2000:FF:000082">
    <property type="entry name" value="Glycosyltransferase"/>
    <property type="match status" value="1"/>
</dbReference>
<dbReference type="FunFam" id="3.40.50.2000:FF:000020">
    <property type="entry name" value="Glycosyltransferase"/>
    <property type="match status" value="1"/>
</dbReference>
<sequence length="454" mass="49124">MDKTVVLYPGLGVGHLTPMVQLAKLFVQHGVAVTVALVEPQVESASFSAVVARAAATNPSVTFHVLPPPAPAAEARRERLDYLRLMDAPLRDFLRSLPAVHALVIDMFCSGSLDVAAELGIPAYFFFASGASFLAVFLNLPSVMANMDTSFAELGDSPLRLPVAPPFKATDLPKVILDNDEGTKAILRMSERIAESNGILINTFDALEARAVRALREGLCIPGRPTPPVYCIGPLVTEGGDKKHECLEWLDAQPDNSVTFLSFGSLGTFSKKQLLEIAVGLEKSGQRFLWVVRSPSSDEQSIGDPLPEPDLDTLLPEGFLERTKDQGLVVKSWAPQVEVLGHRATGAFVTHCGWNSTLEGIVAGLPLICWPLYAEQRLNKVFIVEEMKLGVVLRGYDEEVVKAEEVEAKVRWVMDSEGGRGLREHAAAEKSKAVQALNGGGSSQAAFVEFLNNL</sequence>
<dbReference type="AlphaFoldDB" id="A0A4U6UZ72"/>
<dbReference type="PROSITE" id="PS00375">
    <property type="entry name" value="UDPGT"/>
    <property type="match status" value="1"/>
</dbReference>
<proteinExistence type="inferred from homology"/>
<dbReference type="EC" id="2.4.1.-" evidence="4"/>
<organism evidence="5 6">
    <name type="scientific">Setaria viridis</name>
    <name type="common">Green bristlegrass</name>
    <name type="synonym">Setaria italica subsp. viridis</name>
    <dbReference type="NCBI Taxonomy" id="4556"/>
    <lineage>
        <taxon>Eukaryota</taxon>
        <taxon>Viridiplantae</taxon>
        <taxon>Streptophyta</taxon>
        <taxon>Embryophyta</taxon>
        <taxon>Tracheophyta</taxon>
        <taxon>Spermatophyta</taxon>
        <taxon>Magnoliopsida</taxon>
        <taxon>Liliopsida</taxon>
        <taxon>Poales</taxon>
        <taxon>Poaceae</taxon>
        <taxon>PACMAD clade</taxon>
        <taxon>Panicoideae</taxon>
        <taxon>Panicodae</taxon>
        <taxon>Paniceae</taxon>
        <taxon>Cenchrinae</taxon>
        <taxon>Setaria</taxon>
    </lineage>
</organism>
<protein>
    <recommendedName>
        <fullName evidence="4">Glycosyltransferase</fullName>
        <ecNumber evidence="4">2.4.1.-</ecNumber>
    </recommendedName>
</protein>
<dbReference type="GO" id="GO:0035251">
    <property type="term" value="F:UDP-glucosyltransferase activity"/>
    <property type="evidence" value="ECO:0007669"/>
    <property type="project" value="InterPro"/>
</dbReference>
<accession>A0A4U6UZ72</accession>
<evidence type="ECO:0000313" key="6">
    <source>
        <dbReference type="Proteomes" id="UP000298652"/>
    </source>
</evidence>
<gene>
    <name evidence="5" type="ORF">SEVIR_5G310800v2</name>
</gene>
<dbReference type="Proteomes" id="UP000298652">
    <property type="component" value="Chromosome 5"/>
</dbReference>
<dbReference type="EMBL" id="CM016556">
    <property type="protein sequence ID" value="TKW16617.1"/>
    <property type="molecule type" value="Genomic_DNA"/>
</dbReference>
<evidence type="ECO:0000256" key="3">
    <source>
        <dbReference type="RuleBase" id="RU003718"/>
    </source>
</evidence>
<keyword evidence="6" id="KW-1185">Reference proteome</keyword>
<dbReference type="Pfam" id="PF00201">
    <property type="entry name" value="UDPGT"/>
    <property type="match status" value="1"/>
</dbReference>
<dbReference type="Gramene" id="TKW16617">
    <property type="protein sequence ID" value="TKW16617"/>
    <property type="gene ID" value="SEVIR_5G310800v2"/>
</dbReference>
<dbReference type="OMA" id="VMANMDT"/>
<evidence type="ECO:0000256" key="1">
    <source>
        <dbReference type="ARBA" id="ARBA00009995"/>
    </source>
</evidence>
<dbReference type="InterPro" id="IPR050481">
    <property type="entry name" value="UDP-glycosyltransf_plant"/>
</dbReference>
<name>A0A4U6UZ72_SETVI</name>
<dbReference type="PANTHER" id="PTHR48048:SF75">
    <property type="entry name" value="GLYCOSYLTRANSFERASE"/>
    <property type="match status" value="1"/>
</dbReference>
<keyword evidence="2 3" id="KW-0808">Transferase</keyword>
<evidence type="ECO:0000313" key="5">
    <source>
        <dbReference type="EMBL" id="TKW16617.1"/>
    </source>
</evidence>
<reference evidence="5" key="1">
    <citation type="submission" date="2019-03" db="EMBL/GenBank/DDBJ databases">
        <title>WGS assembly of Setaria viridis.</title>
        <authorList>
            <person name="Huang P."/>
            <person name="Jenkins J."/>
            <person name="Grimwood J."/>
            <person name="Barry K."/>
            <person name="Healey A."/>
            <person name="Mamidi S."/>
            <person name="Sreedasyam A."/>
            <person name="Shu S."/>
            <person name="Feldman M."/>
            <person name="Wu J."/>
            <person name="Yu Y."/>
            <person name="Chen C."/>
            <person name="Johnson J."/>
            <person name="Rokhsar D."/>
            <person name="Baxter I."/>
            <person name="Schmutz J."/>
            <person name="Brutnell T."/>
            <person name="Kellogg E."/>
        </authorList>
    </citation>
    <scope>NUCLEOTIDE SEQUENCE [LARGE SCALE GENOMIC DNA]</scope>
</reference>
<evidence type="ECO:0000256" key="2">
    <source>
        <dbReference type="ARBA" id="ARBA00022679"/>
    </source>
</evidence>
<dbReference type="InterPro" id="IPR035595">
    <property type="entry name" value="UDP_glycos_trans_CS"/>
</dbReference>
<keyword evidence="3" id="KW-0328">Glycosyltransferase</keyword>
<dbReference type="CDD" id="cd03784">
    <property type="entry name" value="GT1_Gtf-like"/>
    <property type="match status" value="1"/>
</dbReference>
<dbReference type="InterPro" id="IPR002213">
    <property type="entry name" value="UDP_glucos_trans"/>
</dbReference>
<dbReference type="SUPFAM" id="SSF53756">
    <property type="entry name" value="UDP-Glycosyltransferase/glycogen phosphorylase"/>
    <property type="match status" value="1"/>
</dbReference>
<comment type="similarity">
    <text evidence="1 3">Belongs to the UDP-glycosyltransferase family.</text>
</comment>